<feature type="signal peptide" evidence="4">
    <location>
        <begin position="1"/>
        <end position="29"/>
    </location>
</feature>
<name>U5MZP4_CLOSA</name>
<proteinExistence type="predicted"/>
<sequence length="348" mass="38441">MKYIYLKRIIASCIISSTLLVMAPLGASAAWIGSYNEGWYYTEGYTYATGWRYINGTWYFFDDTGLMKTGWISSNGLWYYADLSGAMQKGVIQIEGKIYLFTDSGAMETGSAMINTKLYNFNEKGVCTSGEAPMPSRAFDYYGVDVRPYVPSQIVNSSDTKMNNDLPSDDANTVKTYKIQFKDDDGTSLKTKNVEEDKKVTLYEPTKSGYDFVEWNTKKNGDGTSYQYDDQITVKKDLTLYAQWNESTNTDTNNTSSDQNIPVTSIKVVSVGSKTTITLNSTLQMTRTVLPSNATTQNVTWSVEDGTGSATISSTGRLTPSKLGTVIVKATATDGSNVYGEIQITIVD</sequence>
<dbReference type="eggNOG" id="COG5492">
    <property type="taxonomic scope" value="Bacteria"/>
</dbReference>
<dbReference type="Gene3D" id="2.10.270.10">
    <property type="entry name" value="Cholin Binding"/>
    <property type="match status" value="1"/>
</dbReference>
<dbReference type="GO" id="GO:0030313">
    <property type="term" value="C:cell envelope"/>
    <property type="evidence" value="ECO:0007669"/>
    <property type="project" value="UniProtKB-SubCell"/>
</dbReference>
<dbReference type="PROSITE" id="PS51170">
    <property type="entry name" value="CW"/>
    <property type="match status" value="2"/>
</dbReference>
<dbReference type="Pfam" id="PF02368">
    <property type="entry name" value="Big_2"/>
    <property type="match status" value="1"/>
</dbReference>
<dbReference type="Proteomes" id="UP000017118">
    <property type="component" value="Chromosome"/>
</dbReference>
<keyword evidence="4" id="KW-0732">Signal</keyword>
<dbReference type="NCBIfam" id="TIGR02543">
    <property type="entry name" value="List_Bact_rpt"/>
    <property type="match status" value="1"/>
</dbReference>
<keyword evidence="2" id="KW-0677">Repeat</keyword>
<feature type="repeat" description="Cell wall-binding" evidence="3">
    <location>
        <begin position="68"/>
        <end position="87"/>
    </location>
</feature>
<evidence type="ECO:0000259" key="5">
    <source>
        <dbReference type="SMART" id="SM00635"/>
    </source>
</evidence>
<dbReference type="RefSeq" id="WP_022750083.1">
    <property type="nucleotide sequence ID" value="NC_022571.1"/>
</dbReference>
<dbReference type="eggNOG" id="COG5263">
    <property type="taxonomic scope" value="Bacteria"/>
</dbReference>
<keyword evidence="7" id="KW-1185">Reference proteome</keyword>
<evidence type="ECO:0000256" key="2">
    <source>
        <dbReference type="ARBA" id="ARBA00022737"/>
    </source>
</evidence>
<dbReference type="InterPro" id="IPR013378">
    <property type="entry name" value="InlB-like_B-rpt"/>
</dbReference>
<feature type="domain" description="BIG2" evidence="5">
    <location>
        <begin position="262"/>
        <end position="341"/>
    </location>
</feature>
<dbReference type="Pfam" id="PF09479">
    <property type="entry name" value="Flg_new"/>
    <property type="match status" value="1"/>
</dbReference>
<comment type="subcellular location">
    <subcellularLocation>
        <location evidence="1">Cell envelope</location>
    </subcellularLocation>
</comment>
<evidence type="ECO:0000313" key="6">
    <source>
        <dbReference type="EMBL" id="AGX45146.1"/>
    </source>
</evidence>
<dbReference type="InterPro" id="IPR003343">
    <property type="entry name" value="Big_2"/>
</dbReference>
<dbReference type="Gene3D" id="2.60.40.4270">
    <property type="entry name" value="Listeria-Bacteroides repeat domain"/>
    <property type="match status" value="1"/>
</dbReference>
<dbReference type="SMART" id="SM00635">
    <property type="entry name" value="BID_2"/>
    <property type="match status" value="1"/>
</dbReference>
<dbReference type="InterPro" id="IPR008964">
    <property type="entry name" value="Invasin/intimin_cell_adhesion"/>
</dbReference>
<reference evidence="6 7" key="1">
    <citation type="journal article" date="2013" name="Genome Announc.">
        <title>Complete Genome Sequence of the Solvent Producer Clostridium saccharobutylicum NCP262 (DSM 13864).</title>
        <authorList>
            <person name="Poehlein A."/>
            <person name="Hartwich K."/>
            <person name="Krabben P."/>
            <person name="Ehrenreich A."/>
            <person name="Liebl W."/>
            <person name="Durre P."/>
            <person name="Gottschalk G."/>
            <person name="Daniel R."/>
        </authorList>
    </citation>
    <scope>NUCLEOTIDE SEQUENCE [LARGE SCALE GENOMIC DNA]</scope>
    <source>
        <strain evidence="6">DSM 13864</strain>
    </source>
</reference>
<feature type="chain" id="PRO_5009976530" description="BIG2 domain-containing protein" evidence="4">
    <location>
        <begin position="30"/>
        <end position="348"/>
    </location>
</feature>
<dbReference type="SUPFAM" id="SSF49373">
    <property type="entry name" value="Invasin/intimin cell-adhesion fragments"/>
    <property type="match status" value="1"/>
</dbReference>
<dbReference type="OrthoDB" id="1901282at2"/>
<dbReference type="AlphaFoldDB" id="U5MZP4"/>
<dbReference type="InterPro" id="IPR018337">
    <property type="entry name" value="Cell_wall/Cho-bd_repeat"/>
</dbReference>
<evidence type="ECO:0000256" key="3">
    <source>
        <dbReference type="PROSITE-ProRule" id="PRU00591"/>
    </source>
</evidence>
<dbReference type="HOGENOM" id="CLU_066826_0_0_9"/>
<dbReference type="GeneID" id="55476469"/>
<dbReference type="Gene3D" id="2.60.40.1080">
    <property type="match status" value="1"/>
</dbReference>
<dbReference type="SUPFAM" id="SSF69360">
    <property type="entry name" value="Cell wall binding repeat"/>
    <property type="match status" value="1"/>
</dbReference>
<organism evidence="6 7">
    <name type="scientific">Clostridium saccharobutylicum DSM 13864</name>
    <dbReference type="NCBI Taxonomy" id="1345695"/>
    <lineage>
        <taxon>Bacteria</taxon>
        <taxon>Bacillati</taxon>
        <taxon>Bacillota</taxon>
        <taxon>Clostridia</taxon>
        <taxon>Eubacteriales</taxon>
        <taxon>Clostridiaceae</taxon>
        <taxon>Clostridium</taxon>
    </lineage>
</organism>
<evidence type="ECO:0000256" key="4">
    <source>
        <dbReference type="SAM" id="SignalP"/>
    </source>
</evidence>
<dbReference type="KEGG" id="csb:CLSA_c41860"/>
<dbReference type="PATRIC" id="fig|1345695.10.peg.2078"/>
<dbReference type="InterPro" id="IPR042229">
    <property type="entry name" value="Listeria/Bacterioides_rpt_sf"/>
</dbReference>
<feature type="repeat" description="Cell wall-binding" evidence="3">
    <location>
        <begin position="48"/>
        <end position="67"/>
    </location>
</feature>
<dbReference type="Pfam" id="PF19127">
    <property type="entry name" value="Choline_bind_3"/>
    <property type="match status" value="1"/>
</dbReference>
<protein>
    <recommendedName>
        <fullName evidence="5">BIG2 domain-containing protein</fullName>
    </recommendedName>
</protein>
<evidence type="ECO:0000256" key="1">
    <source>
        <dbReference type="ARBA" id="ARBA00004196"/>
    </source>
</evidence>
<evidence type="ECO:0000313" key="7">
    <source>
        <dbReference type="Proteomes" id="UP000017118"/>
    </source>
</evidence>
<accession>U5MZP4</accession>
<gene>
    <name evidence="6" type="ORF">CLSA_c41860</name>
</gene>
<dbReference type="EMBL" id="CP006721">
    <property type="protein sequence ID" value="AGX45146.1"/>
    <property type="molecule type" value="Genomic_DNA"/>
</dbReference>